<evidence type="ECO:0000313" key="2">
    <source>
        <dbReference type="EMBL" id="PQA54529.1"/>
    </source>
</evidence>
<evidence type="ECO:0000259" key="1">
    <source>
        <dbReference type="PROSITE" id="PS51352"/>
    </source>
</evidence>
<dbReference type="CDD" id="cd02966">
    <property type="entry name" value="TlpA_like_family"/>
    <property type="match status" value="1"/>
</dbReference>
<name>A0A2S7IGQ2_9BACT</name>
<dbReference type="SUPFAM" id="SSF52833">
    <property type="entry name" value="Thioredoxin-like"/>
    <property type="match status" value="1"/>
</dbReference>
<organism evidence="2 3">
    <name type="scientific">Siphonobacter curvatus</name>
    <dbReference type="NCBI Taxonomy" id="2094562"/>
    <lineage>
        <taxon>Bacteria</taxon>
        <taxon>Pseudomonadati</taxon>
        <taxon>Bacteroidota</taxon>
        <taxon>Cytophagia</taxon>
        <taxon>Cytophagales</taxon>
        <taxon>Cytophagaceae</taxon>
        <taxon>Siphonobacter</taxon>
    </lineage>
</organism>
<dbReference type="InterPro" id="IPR050553">
    <property type="entry name" value="Thioredoxin_ResA/DsbE_sf"/>
</dbReference>
<comment type="caution">
    <text evidence="2">The sequence shown here is derived from an EMBL/GenBank/DDBJ whole genome shotgun (WGS) entry which is preliminary data.</text>
</comment>
<accession>A0A2S7IGQ2</accession>
<dbReference type="Gene3D" id="3.40.30.10">
    <property type="entry name" value="Glutaredoxin"/>
    <property type="match status" value="1"/>
</dbReference>
<dbReference type="RefSeq" id="WP_104715652.1">
    <property type="nucleotide sequence ID" value="NZ_PTRA01000006.1"/>
</dbReference>
<keyword evidence="3" id="KW-1185">Reference proteome</keyword>
<protein>
    <recommendedName>
        <fullName evidence="1">Thioredoxin domain-containing protein</fullName>
    </recommendedName>
</protein>
<dbReference type="InterPro" id="IPR013766">
    <property type="entry name" value="Thioredoxin_domain"/>
</dbReference>
<gene>
    <name evidence="2" type="ORF">C5O19_22550</name>
</gene>
<dbReference type="PROSITE" id="PS51352">
    <property type="entry name" value="THIOREDOXIN_2"/>
    <property type="match status" value="1"/>
</dbReference>
<dbReference type="Pfam" id="PF08534">
    <property type="entry name" value="Redoxin"/>
    <property type="match status" value="1"/>
</dbReference>
<dbReference type="InterPro" id="IPR036249">
    <property type="entry name" value="Thioredoxin-like_sf"/>
</dbReference>
<reference evidence="3" key="1">
    <citation type="submission" date="2018-02" db="EMBL/GenBank/DDBJ databases">
        <title>Genome sequencing of Solimonas sp. HR-BB.</title>
        <authorList>
            <person name="Lee Y."/>
            <person name="Jeon C.O."/>
        </authorList>
    </citation>
    <scope>NUCLEOTIDE SEQUENCE [LARGE SCALE GENOMIC DNA]</scope>
    <source>
        <strain evidence="3">HR-U</strain>
    </source>
</reference>
<dbReference type="OrthoDB" id="6399635at2"/>
<dbReference type="PANTHER" id="PTHR42852">
    <property type="entry name" value="THIOL:DISULFIDE INTERCHANGE PROTEIN DSBE"/>
    <property type="match status" value="1"/>
</dbReference>
<dbReference type="GO" id="GO:0016491">
    <property type="term" value="F:oxidoreductase activity"/>
    <property type="evidence" value="ECO:0007669"/>
    <property type="project" value="InterPro"/>
</dbReference>
<sequence>MKFWLVLSSVFLGLSTTAWTQVIRWDIFTTVHLSVPSVDTTRSVTAQIFHSFPSYEYTEVQDSLTAERKDIWLQIPIRLAQDARIFIGEDRLQLWLTPNDTVHIQVTSFSQPLSKRFLFRGPSQPLQEYYLAKGITFPVTPSQQALNTGAQAPNLAQFSVQLDSITQQVTNFLQEYLQSHSLPDWFIAYEKNGIRYQDAELRLYMTFYQLDYQRKQQTLPAHYYRFLERLPIRNDSAQYHSNYQQFLSQYVPYYIRQKTGLSYRSKGYQAAFNRYVNQILGRKQADYFRLWSTGLDLLGEPKQVQQELAQHPFLPEYQYLRTYLDRRATTQLATLSKDAKAPPFFLTDTRDSLVSLSQFKGKVVYLCFWFTGCGGCIHEFPHEKQLVDTFAGKPVEIISICTQSSPQQWRNSIAKHKLNTLNLYANASWEKRLEKSYGIQVYPHYVLIDSEGRIAENYTSRPSQDAASKIKQLLKNAGKW</sequence>
<dbReference type="PANTHER" id="PTHR42852:SF13">
    <property type="entry name" value="PROTEIN DIPZ"/>
    <property type="match status" value="1"/>
</dbReference>
<evidence type="ECO:0000313" key="3">
    <source>
        <dbReference type="Proteomes" id="UP000239590"/>
    </source>
</evidence>
<feature type="domain" description="Thioredoxin" evidence="1">
    <location>
        <begin position="335"/>
        <end position="475"/>
    </location>
</feature>
<dbReference type="InterPro" id="IPR013740">
    <property type="entry name" value="Redoxin"/>
</dbReference>
<dbReference type="AlphaFoldDB" id="A0A2S7IGQ2"/>
<dbReference type="Proteomes" id="UP000239590">
    <property type="component" value="Unassembled WGS sequence"/>
</dbReference>
<proteinExistence type="predicted"/>
<dbReference type="EMBL" id="PTRA01000006">
    <property type="protein sequence ID" value="PQA54529.1"/>
    <property type="molecule type" value="Genomic_DNA"/>
</dbReference>